<evidence type="ECO:0000313" key="2">
    <source>
        <dbReference type="Proteomes" id="UP000220106"/>
    </source>
</evidence>
<reference evidence="1 2" key="1">
    <citation type="submission" date="2017-09" db="EMBL/GenBank/DDBJ databases">
        <title>Large-scale bioinformatics analysis of Bacillus genomes uncovers conserved roles of natural products in bacterial physiology.</title>
        <authorList>
            <consortium name="Agbiome Team Llc"/>
            <person name="Bleich R.M."/>
            <person name="Kirk G.J."/>
            <person name="Santa Maria K.C."/>
            <person name="Allen S.E."/>
            <person name="Farag S."/>
            <person name="Shank E.A."/>
            <person name="Bowers A."/>
        </authorList>
    </citation>
    <scope>NUCLEOTIDE SEQUENCE [LARGE SCALE GENOMIC DNA]</scope>
    <source>
        <strain evidence="1 2">AFS003229</strain>
    </source>
</reference>
<organism evidence="1 2">
    <name type="scientific">Peribacillus butanolivorans</name>
    <dbReference type="NCBI Taxonomy" id="421767"/>
    <lineage>
        <taxon>Bacteria</taxon>
        <taxon>Bacillati</taxon>
        <taxon>Bacillota</taxon>
        <taxon>Bacilli</taxon>
        <taxon>Bacillales</taxon>
        <taxon>Bacillaceae</taxon>
        <taxon>Peribacillus</taxon>
    </lineage>
</organism>
<name>A0AAX0S5W3_9BACI</name>
<dbReference type="Gene3D" id="2.40.50.480">
    <property type="match status" value="1"/>
</dbReference>
<dbReference type="PANTHER" id="PTHR36433">
    <property type="entry name" value="HYPOTHETICAL CYTOSOLIC PROTEIN"/>
    <property type="match status" value="1"/>
</dbReference>
<dbReference type="EMBL" id="NUEQ01000020">
    <property type="protein sequence ID" value="PEJ33164.1"/>
    <property type="molecule type" value="Genomic_DNA"/>
</dbReference>
<dbReference type="Pfam" id="PF06486">
    <property type="entry name" value="DUF1093"/>
    <property type="match status" value="1"/>
</dbReference>
<evidence type="ECO:0000313" key="1">
    <source>
        <dbReference type="EMBL" id="PEJ33164.1"/>
    </source>
</evidence>
<comment type="caution">
    <text evidence="1">The sequence shown here is derived from an EMBL/GenBank/DDBJ whole genome shotgun (WGS) entry which is preliminary data.</text>
</comment>
<dbReference type="RefSeq" id="WP_098176117.1">
    <property type="nucleotide sequence ID" value="NZ_NUEQ01000020.1"/>
</dbReference>
<dbReference type="NCBIfam" id="TIGR01655">
    <property type="entry name" value="yxeA_fam"/>
    <property type="match status" value="1"/>
</dbReference>
<accession>A0AAX0S5W3</accession>
<dbReference type="InterPro" id="IPR006542">
    <property type="entry name" value="DUF1093"/>
</dbReference>
<proteinExistence type="predicted"/>
<protein>
    <recommendedName>
        <fullName evidence="3">YxeA family protein</fullName>
    </recommendedName>
</protein>
<sequence>MKKFLMVVGILFLLGVVGAFALTNIDFNRMNASNYYLQITEDGEEHETKLDDGTVMASYSYKLNATNADGETIPLEFTAQKNLRKDAYLKMYVKNGDEVSSYDEVKFEEIPKKAQKK</sequence>
<dbReference type="Proteomes" id="UP000220106">
    <property type="component" value="Unassembled WGS sequence"/>
</dbReference>
<dbReference type="SUPFAM" id="SSF159121">
    <property type="entry name" value="BC4932-like"/>
    <property type="match status" value="1"/>
</dbReference>
<gene>
    <name evidence="1" type="ORF">CN689_12515</name>
</gene>
<dbReference type="PANTHER" id="PTHR36433:SF2">
    <property type="entry name" value="YXEA FAMILY PROTEIN"/>
    <property type="match status" value="1"/>
</dbReference>
<evidence type="ECO:0008006" key="3">
    <source>
        <dbReference type="Google" id="ProtNLM"/>
    </source>
</evidence>
<dbReference type="AlphaFoldDB" id="A0AAX0S5W3"/>
<dbReference type="InterPro" id="IPR036166">
    <property type="entry name" value="YxeA-like_sf"/>
</dbReference>